<accession>A0A8S5S0B4</accession>
<dbReference type="EMBL" id="BK032510">
    <property type="protein sequence ID" value="DAF44106.1"/>
    <property type="molecule type" value="Genomic_DNA"/>
</dbReference>
<protein>
    <submittedName>
        <fullName evidence="2">Uncharacterized protein</fullName>
    </submittedName>
</protein>
<keyword evidence="1" id="KW-0812">Transmembrane</keyword>
<reference evidence="2" key="1">
    <citation type="journal article" date="2021" name="Proc. Natl. Acad. Sci. U.S.A.">
        <title>A Catalog of Tens of Thousands of Viruses from Human Metagenomes Reveals Hidden Associations with Chronic Diseases.</title>
        <authorList>
            <person name="Tisza M.J."/>
            <person name="Buck C.B."/>
        </authorList>
    </citation>
    <scope>NUCLEOTIDE SEQUENCE</scope>
    <source>
        <strain evidence="2">CtNQV2</strain>
    </source>
</reference>
<evidence type="ECO:0000313" key="2">
    <source>
        <dbReference type="EMBL" id="DAF44106.1"/>
    </source>
</evidence>
<organism evidence="2">
    <name type="scientific">Myoviridae sp. ctNQV2</name>
    <dbReference type="NCBI Taxonomy" id="2827683"/>
    <lineage>
        <taxon>Viruses</taxon>
        <taxon>Duplodnaviria</taxon>
        <taxon>Heunggongvirae</taxon>
        <taxon>Uroviricota</taxon>
        <taxon>Caudoviricetes</taxon>
    </lineage>
</organism>
<name>A0A8S5S0B4_9CAUD</name>
<keyword evidence="1" id="KW-0472">Membrane</keyword>
<proteinExistence type="predicted"/>
<feature type="transmembrane region" description="Helical" evidence="1">
    <location>
        <begin position="12"/>
        <end position="30"/>
    </location>
</feature>
<sequence length="37" mass="4772">MRKKLYHWETLYQIKLTIVLFTLQIYNLFFNKPKIYY</sequence>
<evidence type="ECO:0000256" key="1">
    <source>
        <dbReference type="SAM" id="Phobius"/>
    </source>
</evidence>
<keyword evidence="1" id="KW-1133">Transmembrane helix</keyword>